<gene>
    <name evidence="4" type="ORF">JK358_30495</name>
</gene>
<evidence type="ECO:0000313" key="5">
    <source>
        <dbReference type="Proteomes" id="UP000602198"/>
    </source>
</evidence>
<evidence type="ECO:0000259" key="3">
    <source>
        <dbReference type="Pfam" id="PF13600"/>
    </source>
</evidence>
<dbReference type="InterPro" id="IPR011935">
    <property type="entry name" value="CHP02231"/>
</dbReference>
<sequence length="530" mass="57809">MTTLDTSITAVTVYPDRARVTRSGTAELTAGEHRIRVAPLPFGLVHDSVRVAGHGELTVLGVDVVTERHTESHDEEVTELEARNRELADALAELGDADRAADARIVFLERLARRSAEALAKAGEERVTAFTESLDSQYANVHTARREREWLRQEHIREQQAIARRLADLRGKTRADVLAVVVTVEATQNTDANLEVSYMVPAASWHSSYDLRLTDDALALRWFGLVRQHTGEDWPECRLQLSTARPAQGLEVPELAPWFVSAEAPRPKARARRSVAGAYGAAAERSEDTADFAMDAMRAMPAPAAMAPAAAPPPVRESVAAVEQGATAATYTPLRPIAVASDGSAHRTVITALDLEVHLDHVTAPVRSPEAVLRATAKNNSEHTLPAGRASLFHEAEFVGATDLDIWAPGEERELALGVDDRIRVERELVRRNASKATLGSNRRTELEYTITVSNHGKRPADVTVLDRLPVARDAAITVKETTAKPDPAERDEMGIVTWKAHLDPQAEAVITFGYRVEAAKGVTIHGLHD</sequence>
<protein>
    <submittedName>
        <fullName evidence="4">Mucoidy inhibitor MuiA family protein</fullName>
    </submittedName>
</protein>
<dbReference type="EMBL" id="JAERRJ010000013">
    <property type="protein sequence ID" value="MBL1078741.1"/>
    <property type="molecule type" value="Genomic_DNA"/>
</dbReference>
<dbReference type="NCBIfam" id="TIGR02231">
    <property type="entry name" value="mucoidy inhibitor MuiA family protein"/>
    <property type="match status" value="1"/>
</dbReference>
<dbReference type="Pfam" id="PF13598">
    <property type="entry name" value="DUF4139"/>
    <property type="match status" value="1"/>
</dbReference>
<name>A0ABS1MEM4_9NOCA</name>
<dbReference type="InterPro" id="IPR025554">
    <property type="entry name" value="DUF4140"/>
</dbReference>
<dbReference type="RefSeq" id="WP_201954526.1">
    <property type="nucleotide sequence ID" value="NZ_JAERRJ010000013.1"/>
</dbReference>
<keyword evidence="5" id="KW-1185">Reference proteome</keyword>
<dbReference type="Pfam" id="PF13600">
    <property type="entry name" value="DUF4140"/>
    <property type="match status" value="1"/>
</dbReference>
<comment type="caution">
    <text evidence="4">The sequence shown here is derived from an EMBL/GenBank/DDBJ whole genome shotgun (WGS) entry which is preliminary data.</text>
</comment>
<dbReference type="Proteomes" id="UP000602198">
    <property type="component" value="Unassembled WGS sequence"/>
</dbReference>
<dbReference type="PANTHER" id="PTHR31005">
    <property type="entry name" value="DUF4139 DOMAIN-CONTAINING PROTEIN"/>
    <property type="match status" value="1"/>
</dbReference>
<keyword evidence="1" id="KW-0175">Coiled coil</keyword>
<dbReference type="PANTHER" id="PTHR31005:SF8">
    <property type="entry name" value="DUF4139 DOMAIN-CONTAINING PROTEIN"/>
    <property type="match status" value="1"/>
</dbReference>
<proteinExistence type="predicted"/>
<feature type="coiled-coil region" evidence="1">
    <location>
        <begin position="70"/>
        <end position="97"/>
    </location>
</feature>
<dbReference type="InterPro" id="IPR037291">
    <property type="entry name" value="DUF4139"/>
</dbReference>
<reference evidence="4 5" key="1">
    <citation type="submission" date="2021-01" db="EMBL/GenBank/DDBJ databases">
        <title>WGS of actinomycetes isolated from Thailand.</title>
        <authorList>
            <person name="Thawai C."/>
        </authorList>
    </citation>
    <scope>NUCLEOTIDE SEQUENCE [LARGE SCALE GENOMIC DNA]</scope>
    <source>
        <strain evidence="4 5">LPG 2</strain>
    </source>
</reference>
<evidence type="ECO:0000256" key="1">
    <source>
        <dbReference type="SAM" id="Coils"/>
    </source>
</evidence>
<feature type="domain" description="DUF4139" evidence="2">
    <location>
        <begin position="194"/>
        <end position="520"/>
    </location>
</feature>
<accession>A0ABS1MEM4</accession>
<organism evidence="4 5">
    <name type="scientific">Nocardia acididurans</name>
    <dbReference type="NCBI Taxonomy" id="2802282"/>
    <lineage>
        <taxon>Bacteria</taxon>
        <taxon>Bacillati</taxon>
        <taxon>Actinomycetota</taxon>
        <taxon>Actinomycetes</taxon>
        <taxon>Mycobacteriales</taxon>
        <taxon>Nocardiaceae</taxon>
        <taxon>Nocardia</taxon>
    </lineage>
</organism>
<evidence type="ECO:0000259" key="2">
    <source>
        <dbReference type="Pfam" id="PF13598"/>
    </source>
</evidence>
<evidence type="ECO:0000313" key="4">
    <source>
        <dbReference type="EMBL" id="MBL1078741.1"/>
    </source>
</evidence>
<feature type="domain" description="DUF4140" evidence="3">
    <location>
        <begin position="11"/>
        <end position="108"/>
    </location>
</feature>